<dbReference type="PROSITE" id="PS00653">
    <property type="entry name" value="GLYCOSYL_HYDROL_F1_2"/>
    <property type="match status" value="1"/>
</dbReference>
<protein>
    <submittedName>
        <fullName evidence="6">BETA-GLUCOSIDASE 45</fullName>
    </submittedName>
</protein>
<name>A0A9Q0SAR5_SALVM</name>
<gene>
    <name evidence="6" type="ORF">OIU85_022012</name>
</gene>
<sequence>MYLKKVGKGRGLHIMGISALFKLPFLLELIFLPLFVSSHPKTLKDSLDPSSLPPNFLFGTASSSYQFEGAYLSDGKGLSNWDIFTHTSGRIIDGSNGDIAVDQYHLFLEDIDLMESLGVNNYRFSISWARILPKGRFGDINRAGISYYNKLINALLLKGIQPFVTLTHYDMPQELEERYGGWLSPKCQDDFEYYVDICFKYFGDRVSYWVTFNEPNLQVTHGYRTGVNPPSRCSSPFGNCTHGDSEKEPFIAAHNIILAHATAVHIYRTKYQKQQGGSIGIVMHCPWFEPYSNSTADKLATDRAQDFLMNWFLDPIIFGKYPAEMTKILGSALPNFSSKDREKLNKGLDFIGINHYTGFYIQDCRFVVCKPGKGGSRTEGLAQRIQEKDGVPIGKSSEVEWLHVYPQGMEKIITYLKERYNNTPMIITENGKII</sequence>
<keyword evidence="5" id="KW-0812">Transmembrane</keyword>
<keyword evidence="7" id="KW-1185">Reference proteome</keyword>
<comment type="similarity">
    <text evidence="1 4">Belongs to the glycosyl hydrolase 1 family.</text>
</comment>
<keyword evidence="3" id="KW-0326">Glycosidase</keyword>
<dbReference type="SUPFAM" id="SSF51445">
    <property type="entry name" value="(Trans)glycosidases"/>
    <property type="match status" value="1"/>
</dbReference>
<dbReference type="InterPro" id="IPR017853">
    <property type="entry name" value="GH"/>
</dbReference>
<feature type="transmembrane region" description="Helical" evidence="5">
    <location>
        <begin position="12"/>
        <end position="36"/>
    </location>
</feature>
<dbReference type="OrthoDB" id="65569at2759"/>
<dbReference type="GO" id="GO:0005975">
    <property type="term" value="P:carbohydrate metabolic process"/>
    <property type="evidence" value="ECO:0007669"/>
    <property type="project" value="InterPro"/>
</dbReference>
<organism evidence="6 7">
    <name type="scientific">Salix viminalis</name>
    <name type="common">Common osier</name>
    <name type="synonym">Basket willow</name>
    <dbReference type="NCBI Taxonomy" id="40686"/>
    <lineage>
        <taxon>Eukaryota</taxon>
        <taxon>Viridiplantae</taxon>
        <taxon>Streptophyta</taxon>
        <taxon>Embryophyta</taxon>
        <taxon>Tracheophyta</taxon>
        <taxon>Spermatophyta</taxon>
        <taxon>Magnoliopsida</taxon>
        <taxon>eudicotyledons</taxon>
        <taxon>Gunneridae</taxon>
        <taxon>Pentapetalae</taxon>
        <taxon>rosids</taxon>
        <taxon>fabids</taxon>
        <taxon>Malpighiales</taxon>
        <taxon>Salicaceae</taxon>
        <taxon>Saliceae</taxon>
        <taxon>Salix</taxon>
    </lineage>
</organism>
<evidence type="ECO:0000256" key="1">
    <source>
        <dbReference type="ARBA" id="ARBA00010838"/>
    </source>
</evidence>
<evidence type="ECO:0000256" key="2">
    <source>
        <dbReference type="ARBA" id="ARBA00022801"/>
    </source>
</evidence>
<keyword evidence="5" id="KW-0472">Membrane</keyword>
<dbReference type="AlphaFoldDB" id="A0A9Q0SAR5"/>
<reference evidence="6 7" key="1">
    <citation type="journal article" date="2023" name="Int. J. Mol. Sci.">
        <title>De Novo Assembly and Annotation of 11 Diverse Shrub Willow (Salix) Genomes Reveals Novel Gene Organization in Sex-Linked Regions.</title>
        <authorList>
            <person name="Hyden B."/>
            <person name="Feng K."/>
            <person name="Yates T.B."/>
            <person name="Jawdy S."/>
            <person name="Cereghino C."/>
            <person name="Smart L.B."/>
            <person name="Muchero W."/>
        </authorList>
    </citation>
    <scope>NUCLEOTIDE SEQUENCE [LARGE SCALE GENOMIC DNA]</scope>
    <source>
        <tissue evidence="6">Shoot tip</tissue>
    </source>
</reference>
<dbReference type="Pfam" id="PF00232">
    <property type="entry name" value="Glyco_hydro_1"/>
    <property type="match status" value="1"/>
</dbReference>
<dbReference type="Gene3D" id="3.20.20.80">
    <property type="entry name" value="Glycosidases"/>
    <property type="match status" value="1"/>
</dbReference>
<keyword evidence="2" id="KW-0378">Hydrolase</keyword>
<dbReference type="GO" id="GO:0008422">
    <property type="term" value="F:beta-glucosidase activity"/>
    <property type="evidence" value="ECO:0007669"/>
    <property type="project" value="TreeGrafter"/>
</dbReference>
<dbReference type="InterPro" id="IPR033132">
    <property type="entry name" value="GH_1_N_CS"/>
</dbReference>
<keyword evidence="5" id="KW-1133">Transmembrane helix</keyword>
<dbReference type="EMBL" id="JAPFFL010000457">
    <property type="protein sequence ID" value="KAJ6670020.1"/>
    <property type="molecule type" value="Genomic_DNA"/>
</dbReference>
<dbReference type="FunFam" id="3.20.20.80:FF:000020">
    <property type="entry name" value="Beta-glucosidase 12"/>
    <property type="match status" value="1"/>
</dbReference>
<evidence type="ECO:0000256" key="4">
    <source>
        <dbReference type="RuleBase" id="RU003690"/>
    </source>
</evidence>
<comment type="caution">
    <text evidence="6">The sequence shown here is derived from an EMBL/GenBank/DDBJ whole genome shotgun (WGS) entry which is preliminary data.</text>
</comment>
<evidence type="ECO:0000256" key="5">
    <source>
        <dbReference type="SAM" id="Phobius"/>
    </source>
</evidence>
<evidence type="ECO:0000313" key="7">
    <source>
        <dbReference type="Proteomes" id="UP001151529"/>
    </source>
</evidence>
<dbReference type="InterPro" id="IPR001360">
    <property type="entry name" value="Glyco_hydro_1"/>
</dbReference>
<dbReference type="PANTHER" id="PTHR10353">
    <property type="entry name" value="GLYCOSYL HYDROLASE"/>
    <property type="match status" value="1"/>
</dbReference>
<evidence type="ECO:0000313" key="6">
    <source>
        <dbReference type="EMBL" id="KAJ6670020.1"/>
    </source>
</evidence>
<dbReference type="PANTHER" id="PTHR10353:SF213">
    <property type="entry name" value="BETA-GLUCOSIDASE 45-RELATED"/>
    <property type="match status" value="1"/>
</dbReference>
<accession>A0A9Q0SAR5</accession>
<evidence type="ECO:0000256" key="3">
    <source>
        <dbReference type="ARBA" id="ARBA00023295"/>
    </source>
</evidence>
<dbReference type="Proteomes" id="UP001151529">
    <property type="component" value="Unassembled WGS sequence"/>
</dbReference>
<proteinExistence type="inferred from homology"/>